<organism evidence="11 12">
    <name type="scientific">Lactobacillus apis</name>
    <dbReference type="NCBI Taxonomy" id="303541"/>
    <lineage>
        <taxon>Bacteria</taxon>
        <taxon>Bacillati</taxon>
        <taxon>Bacillota</taxon>
        <taxon>Bacilli</taxon>
        <taxon>Lactobacillales</taxon>
        <taxon>Lactobacillaceae</taxon>
        <taxon>Lactobacillus</taxon>
    </lineage>
</organism>
<name>A0A0F4LPJ9_9LACO</name>
<accession>A0A0F4LPJ9</accession>
<dbReference type="GeneID" id="78160784"/>
<keyword evidence="8" id="KW-0963">Cytoplasm</keyword>
<dbReference type="GO" id="GO:0000049">
    <property type="term" value="F:tRNA binding"/>
    <property type="evidence" value="ECO:0007669"/>
    <property type="project" value="UniProtKB-UniRule"/>
</dbReference>
<evidence type="ECO:0000313" key="12">
    <source>
        <dbReference type="Proteomes" id="UP000033682"/>
    </source>
</evidence>
<dbReference type="HAMAP" id="MF_00083">
    <property type="entry name" value="Pept_tRNA_hydro_bact"/>
    <property type="match status" value="1"/>
</dbReference>
<dbReference type="Proteomes" id="UP000033682">
    <property type="component" value="Unassembled WGS sequence"/>
</dbReference>
<keyword evidence="2 8" id="KW-0820">tRNA-binding</keyword>
<comment type="subunit">
    <text evidence="8">Monomer.</text>
</comment>
<feature type="binding site" evidence="8">
    <location>
        <position position="64"/>
    </location>
    <ligand>
        <name>tRNA</name>
        <dbReference type="ChEBI" id="CHEBI:17843"/>
    </ligand>
</feature>
<evidence type="ECO:0000256" key="3">
    <source>
        <dbReference type="ARBA" id="ARBA00022801"/>
    </source>
</evidence>
<dbReference type="PATRIC" id="fig|303541.3.peg.1317"/>
<dbReference type="Pfam" id="PF01195">
    <property type="entry name" value="Pept_tRNA_hydro"/>
    <property type="match status" value="1"/>
</dbReference>
<dbReference type="Gene3D" id="3.40.50.1470">
    <property type="entry name" value="Peptidyl-tRNA hydrolase"/>
    <property type="match status" value="1"/>
</dbReference>
<evidence type="ECO:0000256" key="1">
    <source>
        <dbReference type="ARBA" id="ARBA00013260"/>
    </source>
</evidence>
<feature type="binding site" evidence="8">
    <location>
        <position position="66"/>
    </location>
    <ligand>
        <name>tRNA</name>
        <dbReference type="ChEBI" id="CHEBI:17843"/>
    </ligand>
</feature>
<feature type="site" description="Discriminates between blocked and unblocked aminoacyl-tRNA" evidence="8">
    <location>
        <position position="9"/>
    </location>
</feature>
<dbReference type="InterPro" id="IPR036416">
    <property type="entry name" value="Pept_tRNA_hydro_sf"/>
</dbReference>
<feature type="binding site" evidence="8">
    <location>
        <position position="112"/>
    </location>
    <ligand>
        <name>tRNA</name>
        <dbReference type="ChEBI" id="CHEBI:17843"/>
    </ligand>
</feature>
<evidence type="ECO:0000256" key="8">
    <source>
        <dbReference type="HAMAP-Rule" id="MF_00083"/>
    </source>
</evidence>
<keyword evidence="4 8" id="KW-0694">RNA-binding</keyword>
<dbReference type="AlphaFoldDB" id="A0A0F4LPJ9"/>
<evidence type="ECO:0000256" key="10">
    <source>
        <dbReference type="RuleBase" id="RU004320"/>
    </source>
</evidence>
<dbReference type="InterPro" id="IPR018171">
    <property type="entry name" value="Pept_tRNA_hydro_CS"/>
</dbReference>
<evidence type="ECO:0000256" key="4">
    <source>
        <dbReference type="ARBA" id="ARBA00022884"/>
    </source>
</evidence>
<proteinExistence type="inferred from homology"/>
<dbReference type="CDD" id="cd00462">
    <property type="entry name" value="PTH"/>
    <property type="match status" value="1"/>
</dbReference>
<sequence length="188" mass="21161">MKLIAGLGNPGKKYDGTKHNTGFMALDQYLAKNSLVLEREKFEGKYTKQKIKGEDVILLEPQTYMNDSGRSIAQFAHFFKIDPQDILVIHDDMDMPLSKIRIRANGKSGGHNGIKSIIRDLGSSNFNRLKIGIRHPDNVTESSVISWVLSQFDSQQQKLMDAAFDTSCEIIDDFIAGKGSQFLMNKYN</sequence>
<comment type="subcellular location">
    <subcellularLocation>
        <location evidence="8">Cytoplasm</location>
    </subcellularLocation>
</comment>
<comment type="caution">
    <text evidence="11">The sequence shown here is derived from an EMBL/GenBank/DDBJ whole genome shotgun (WGS) entry which is preliminary data.</text>
</comment>
<evidence type="ECO:0000256" key="6">
    <source>
        <dbReference type="ARBA" id="ARBA00048707"/>
    </source>
</evidence>
<dbReference type="PANTHER" id="PTHR17224">
    <property type="entry name" value="PEPTIDYL-TRNA HYDROLASE"/>
    <property type="match status" value="1"/>
</dbReference>
<dbReference type="PROSITE" id="PS01195">
    <property type="entry name" value="PEPT_TRNA_HYDROL_1"/>
    <property type="match status" value="1"/>
</dbReference>
<evidence type="ECO:0000256" key="2">
    <source>
        <dbReference type="ARBA" id="ARBA00022555"/>
    </source>
</evidence>
<dbReference type="PANTHER" id="PTHR17224:SF1">
    <property type="entry name" value="PEPTIDYL-TRNA HYDROLASE"/>
    <property type="match status" value="1"/>
</dbReference>
<gene>
    <name evidence="8 11" type="primary">pth</name>
    <name evidence="11" type="ORF">JF72_11530</name>
</gene>
<dbReference type="GO" id="GO:0005737">
    <property type="term" value="C:cytoplasm"/>
    <property type="evidence" value="ECO:0007669"/>
    <property type="project" value="UniProtKB-SubCell"/>
</dbReference>
<comment type="catalytic activity">
    <reaction evidence="6 8 9">
        <text>an N-acyl-L-alpha-aminoacyl-tRNA + H2O = an N-acyl-L-amino acid + a tRNA + H(+)</text>
        <dbReference type="Rhea" id="RHEA:54448"/>
        <dbReference type="Rhea" id="RHEA-COMP:10123"/>
        <dbReference type="Rhea" id="RHEA-COMP:13883"/>
        <dbReference type="ChEBI" id="CHEBI:15377"/>
        <dbReference type="ChEBI" id="CHEBI:15378"/>
        <dbReference type="ChEBI" id="CHEBI:59874"/>
        <dbReference type="ChEBI" id="CHEBI:78442"/>
        <dbReference type="ChEBI" id="CHEBI:138191"/>
        <dbReference type="EC" id="3.1.1.29"/>
    </reaction>
</comment>
<feature type="binding site" evidence="8">
    <location>
        <position position="14"/>
    </location>
    <ligand>
        <name>tRNA</name>
        <dbReference type="ChEBI" id="CHEBI:17843"/>
    </ligand>
</feature>
<dbReference type="EC" id="3.1.1.29" evidence="1 8"/>
<protein>
    <recommendedName>
        <fullName evidence="7 8">Peptidyl-tRNA hydrolase</fullName>
        <shortName evidence="8">Pth</shortName>
        <ecNumber evidence="1 8">3.1.1.29</ecNumber>
    </recommendedName>
</protein>
<evidence type="ECO:0000256" key="9">
    <source>
        <dbReference type="RuleBase" id="RU000673"/>
    </source>
</evidence>
<evidence type="ECO:0000256" key="7">
    <source>
        <dbReference type="ARBA" id="ARBA00050038"/>
    </source>
</evidence>
<dbReference type="InterPro" id="IPR001328">
    <property type="entry name" value="Pept_tRNA_hydro"/>
</dbReference>
<comment type="similarity">
    <text evidence="5 8 10">Belongs to the PTH family.</text>
</comment>
<feature type="active site" description="Proton acceptor" evidence="8">
    <location>
        <position position="19"/>
    </location>
</feature>
<dbReference type="NCBIfam" id="TIGR00447">
    <property type="entry name" value="pth"/>
    <property type="match status" value="1"/>
</dbReference>
<evidence type="ECO:0000313" key="11">
    <source>
        <dbReference type="EMBL" id="KJY60209.1"/>
    </source>
</evidence>
<dbReference type="GO" id="GO:0072344">
    <property type="term" value="P:rescue of stalled ribosome"/>
    <property type="evidence" value="ECO:0007669"/>
    <property type="project" value="UniProtKB-UniRule"/>
</dbReference>
<evidence type="ECO:0000256" key="5">
    <source>
        <dbReference type="ARBA" id="ARBA00038063"/>
    </source>
</evidence>
<dbReference type="GO" id="GO:0006515">
    <property type="term" value="P:protein quality control for misfolded or incompletely synthesized proteins"/>
    <property type="evidence" value="ECO:0007669"/>
    <property type="project" value="UniProtKB-UniRule"/>
</dbReference>
<dbReference type="STRING" id="303541.JF72_11530"/>
<comment type="function">
    <text evidence="8">Catalyzes the release of premature peptidyl moieties from peptidyl-tRNA molecules trapped in stalled 50S ribosomal subunits, and thus maintains levels of free tRNAs and 50S ribosomes.</text>
</comment>
<dbReference type="FunFam" id="3.40.50.1470:FF:000001">
    <property type="entry name" value="Peptidyl-tRNA hydrolase"/>
    <property type="match status" value="1"/>
</dbReference>
<comment type="function">
    <text evidence="8">Hydrolyzes ribosome-free peptidyl-tRNAs (with 1 or more amino acids incorporated), which drop off the ribosome during protein synthesis, or as a result of ribosome stalling.</text>
</comment>
<reference evidence="11 12" key="1">
    <citation type="submission" date="2015-01" db="EMBL/GenBank/DDBJ databases">
        <title>Comparative genomics of the lactic acid bacteria isolated from the honey bee gut.</title>
        <authorList>
            <person name="Ellegaard K.M."/>
            <person name="Tamarit D."/>
            <person name="Javelind E."/>
            <person name="Olofsson T."/>
            <person name="Andersson S.G."/>
            <person name="Vasquez A."/>
        </authorList>
    </citation>
    <scope>NUCLEOTIDE SEQUENCE [LARGE SCALE GENOMIC DNA]</scope>
    <source>
        <strain evidence="11 12">Hma11</strain>
    </source>
</reference>
<dbReference type="EMBL" id="JXLG01000009">
    <property type="protein sequence ID" value="KJY60209.1"/>
    <property type="molecule type" value="Genomic_DNA"/>
</dbReference>
<dbReference type="HOGENOM" id="CLU_062456_4_1_9"/>
<dbReference type="KEGG" id="lapi:DKL56_06275"/>
<feature type="site" description="Stabilizes the basic form of H active site to accept a proton" evidence="8">
    <location>
        <position position="91"/>
    </location>
</feature>
<dbReference type="GO" id="GO:0004045">
    <property type="term" value="F:peptidyl-tRNA hydrolase activity"/>
    <property type="evidence" value="ECO:0007669"/>
    <property type="project" value="UniProtKB-UniRule"/>
</dbReference>
<dbReference type="RefSeq" id="WP_046307637.1">
    <property type="nucleotide sequence ID" value="NZ_CAMKYX010000010.1"/>
</dbReference>
<keyword evidence="12" id="KW-1185">Reference proteome</keyword>
<keyword evidence="3 8" id="KW-0378">Hydrolase</keyword>
<dbReference type="SUPFAM" id="SSF53178">
    <property type="entry name" value="Peptidyl-tRNA hydrolase-like"/>
    <property type="match status" value="1"/>
</dbReference>